<evidence type="ECO:0000256" key="1">
    <source>
        <dbReference type="ARBA" id="ARBA00022475"/>
    </source>
</evidence>
<dbReference type="NCBIfam" id="NF003678">
    <property type="entry name" value="PRK05305.1-2"/>
    <property type="match status" value="1"/>
</dbReference>
<dbReference type="EC" id="4.1.1.65" evidence="11"/>
<organism evidence="13 14">
    <name type="scientific">Halalkalibaculum roseum</name>
    <dbReference type="NCBI Taxonomy" id="2709311"/>
    <lineage>
        <taxon>Bacteria</taxon>
        <taxon>Pseudomonadati</taxon>
        <taxon>Balneolota</taxon>
        <taxon>Balneolia</taxon>
        <taxon>Balneolales</taxon>
        <taxon>Balneolaceae</taxon>
        <taxon>Halalkalibaculum</taxon>
    </lineage>
</organism>
<evidence type="ECO:0000313" key="14">
    <source>
        <dbReference type="Proteomes" id="UP000473278"/>
    </source>
</evidence>
<keyword evidence="4 11" id="KW-0443">Lipid metabolism</keyword>
<evidence type="ECO:0000256" key="6">
    <source>
        <dbReference type="ARBA" id="ARBA00023145"/>
    </source>
</evidence>
<keyword evidence="7 11" id="KW-0594">Phospholipid biosynthesis</keyword>
<feature type="active site" description="Schiff-base intermediate with substrate; via pyruvic acid" evidence="11">
    <location>
        <position position="185"/>
    </location>
</feature>
<sequence>MIAREGYSNIAFVLVFGIAISILGGLYIDHWLVYGIYALSLILSLFILFFFRDPDRITPEDDSLIISPADGKVVMVKEVEEEIYMNSKATQISIFLSPLNVHVNRVPASGTIEYVKYHPGVYLMAWDERASSMNERADFGLKMNNGIKIFFRQITGFLARRIVYSISEQDEVKAGSRFGIMKFGSRMDVLLPDDVEISVKEGDRTVAGESVLGKIIKSDKAEAQHTESQSQTSVSSE</sequence>
<keyword evidence="12" id="KW-1133">Transmembrane helix</keyword>
<evidence type="ECO:0000256" key="10">
    <source>
        <dbReference type="ARBA" id="ARBA00023317"/>
    </source>
</evidence>
<evidence type="ECO:0000256" key="12">
    <source>
        <dbReference type="SAM" id="Phobius"/>
    </source>
</evidence>
<dbReference type="InterPro" id="IPR003817">
    <property type="entry name" value="PS_Dcarbxylase"/>
</dbReference>
<dbReference type="NCBIfam" id="NF003685">
    <property type="entry name" value="PRK05305.2-5"/>
    <property type="match status" value="1"/>
</dbReference>
<comment type="subunit">
    <text evidence="11">Heterodimer of a large membrane-associated beta subunit and a small pyruvoyl-containing alpha subunit.</text>
</comment>
<dbReference type="Proteomes" id="UP000473278">
    <property type="component" value="Unassembled WGS sequence"/>
</dbReference>
<keyword evidence="2 11" id="KW-0444">Lipid biosynthesis</keyword>
<evidence type="ECO:0000256" key="2">
    <source>
        <dbReference type="ARBA" id="ARBA00022516"/>
    </source>
</evidence>
<dbReference type="RefSeq" id="WP_165140381.1">
    <property type="nucleotide sequence ID" value="NZ_JAALLT010000002.1"/>
</dbReference>
<gene>
    <name evidence="11" type="primary">psd</name>
    <name evidence="13" type="ORF">G3570_06255</name>
</gene>
<comment type="function">
    <text evidence="11">Catalyzes the formation of phosphatidylethanolamine (PtdEtn) from phosphatidylserine (PtdSer).</text>
</comment>
<keyword evidence="12" id="KW-0812">Transmembrane</keyword>
<dbReference type="EMBL" id="JAALLT010000002">
    <property type="protein sequence ID" value="NGP76226.1"/>
    <property type="molecule type" value="Genomic_DNA"/>
</dbReference>
<feature type="chain" id="PRO_5027182939" description="Phosphatidylserine decarboxylase alpha chain" evidence="11">
    <location>
        <begin position="185"/>
        <end position="237"/>
    </location>
</feature>
<evidence type="ECO:0000313" key="13">
    <source>
        <dbReference type="EMBL" id="NGP76226.1"/>
    </source>
</evidence>
<comment type="cofactor">
    <cofactor evidence="11">
        <name>pyruvate</name>
        <dbReference type="ChEBI" id="CHEBI:15361"/>
    </cofactor>
    <text evidence="11">Binds 1 pyruvoyl group covalently per subunit.</text>
</comment>
<dbReference type="PANTHER" id="PTHR35809:SF1">
    <property type="entry name" value="ARCHAETIDYLSERINE DECARBOXYLASE PROENZYME-RELATED"/>
    <property type="match status" value="1"/>
</dbReference>
<dbReference type="GO" id="GO:0006646">
    <property type="term" value="P:phosphatidylethanolamine biosynthetic process"/>
    <property type="evidence" value="ECO:0007669"/>
    <property type="project" value="UniProtKB-UniRule"/>
</dbReference>
<accession>A0A6M1SVR6</accession>
<comment type="PTM">
    <text evidence="11">Is synthesized initially as an inactive proenzyme. Formation of the active enzyme involves a self-maturation process in which the active site pyruvoyl group is generated from an internal serine residue via an autocatalytic post-translational modification. Two non-identical subunits are generated from the proenzyme in this reaction, and the pyruvate is formed at the N-terminus of the alpha chain, which is derived from the carboxyl end of the proenzyme. The post-translation cleavage follows an unusual pathway, termed non-hydrolytic serinolysis, in which the side chain hydroxyl group of the serine supplies its oxygen atom to form the C-terminus of the beta chain, while the remainder of the serine residue undergoes an oxidative deamination to produce ammonia and the pyruvoyl prosthetic group on the alpha chain.</text>
</comment>
<keyword evidence="6 11" id="KW-0865">Zymogen</keyword>
<evidence type="ECO:0000256" key="5">
    <source>
        <dbReference type="ARBA" id="ARBA00023136"/>
    </source>
</evidence>
<evidence type="ECO:0000256" key="7">
    <source>
        <dbReference type="ARBA" id="ARBA00023209"/>
    </source>
</evidence>
<dbReference type="GO" id="GO:0005886">
    <property type="term" value="C:plasma membrane"/>
    <property type="evidence" value="ECO:0007669"/>
    <property type="project" value="UniProtKB-SubCell"/>
</dbReference>
<feature type="transmembrane region" description="Helical" evidence="12">
    <location>
        <begin position="7"/>
        <end position="28"/>
    </location>
</feature>
<feature type="modified residue" description="Pyruvic acid (Ser); by autocatalysis" evidence="11">
    <location>
        <position position="185"/>
    </location>
</feature>
<evidence type="ECO:0000256" key="4">
    <source>
        <dbReference type="ARBA" id="ARBA00023098"/>
    </source>
</evidence>
<dbReference type="GO" id="GO:0004609">
    <property type="term" value="F:phosphatidylserine decarboxylase activity"/>
    <property type="evidence" value="ECO:0007669"/>
    <property type="project" value="UniProtKB-UniRule"/>
</dbReference>
<name>A0A6M1SVR6_9BACT</name>
<keyword evidence="1 11" id="KW-1003">Cell membrane</keyword>
<dbReference type="AlphaFoldDB" id="A0A6M1SVR6"/>
<feature type="transmembrane region" description="Helical" evidence="12">
    <location>
        <begin position="34"/>
        <end position="51"/>
    </location>
</feature>
<proteinExistence type="inferred from homology"/>
<comment type="pathway">
    <text evidence="11">Phospholipid metabolism; phosphatidylethanolamine biosynthesis; phosphatidylethanolamine from CDP-diacylglycerol: step 2/2.</text>
</comment>
<keyword evidence="14" id="KW-1185">Reference proteome</keyword>
<evidence type="ECO:0000256" key="3">
    <source>
        <dbReference type="ARBA" id="ARBA00022793"/>
    </source>
</evidence>
<dbReference type="InterPro" id="IPR033175">
    <property type="entry name" value="PSD-A"/>
</dbReference>
<keyword evidence="9 11" id="KW-1208">Phospholipid metabolism</keyword>
<feature type="chain" id="PRO_5027182940" description="Phosphatidylserine decarboxylase beta chain" evidence="11">
    <location>
        <begin position="1"/>
        <end position="184"/>
    </location>
</feature>
<protein>
    <recommendedName>
        <fullName evidence="11">Phosphatidylserine decarboxylase proenzyme</fullName>
        <ecNumber evidence="11">4.1.1.65</ecNumber>
    </recommendedName>
    <component>
        <recommendedName>
            <fullName evidence="11">Phosphatidylserine decarboxylase alpha chain</fullName>
        </recommendedName>
    </component>
    <component>
        <recommendedName>
            <fullName evidence="11">Phosphatidylserine decarboxylase beta chain</fullName>
        </recommendedName>
    </component>
</protein>
<dbReference type="HAMAP" id="MF_00664">
    <property type="entry name" value="PS_decarb_PSD_A"/>
    <property type="match status" value="1"/>
</dbReference>
<comment type="catalytic activity">
    <reaction evidence="11">
        <text>a 1,2-diacyl-sn-glycero-3-phospho-L-serine + H(+) = a 1,2-diacyl-sn-glycero-3-phosphoethanolamine + CO2</text>
        <dbReference type="Rhea" id="RHEA:20828"/>
        <dbReference type="ChEBI" id="CHEBI:15378"/>
        <dbReference type="ChEBI" id="CHEBI:16526"/>
        <dbReference type="ChEBI" id="CHEBI:57262"/>
        <dbReference type="ChEBI" id="CHEBI:64612"/>
        <dbReference type="EC" id="4.1.1.65"/>
    </reaction>
</comment>
<keyword evidence="3 11" id="KW-0210">Decarboxylase</keyword>
<reference evidence="13 14" key="1">
    <citation type="submission" date="2020-02" db="EMBL/GenBank/DDBJ databases">
        <title>Balneolaceae bacterium YR4-1, complete genome.</title>
        <authorList>
            <person name="Li Y."/>
            <person name="Wu S."/>
        </authorList>
    </citation>
    <scope>NUCLEOTIDE SEQUENCE [LARGE SCALE GENOMIC DNA]</scope>
    <source>
        <strain evidence="13 14">YR4-1</strain>
    </source>
</reference>
<evidence type="ECO:0000256" key="8">
    <source>
        <dbReference type="ARBA" id="ARBA00023239"/>
    </source>
</evidence>
<comment type="similarity">
    <text evidence="11">Belongs to the phosphatidylserine decarboxylase family. PSD-A subfamily.</text>
</comment>
<comment type="subcellular location">
    <subcellularLocation>
        <location evidence="11">Cell membrane</location>
        <topology evidence="11">Peripheral membrane protein</topology>
    </subcellularLocation>
</comment>
<keyword evidence="5 11" id="KW-0472">Membrane</keyword>
<dbReference type="PANTHER" id="PTHR35809">
    <property type="entry name" value="ARCHAETIDYLSERINE DECARBOXYLASE PROENZYME-RELATED"/>
    <property type="match status" value="1"/>
</dbReference>
<feature type="site" description="Cleavage (non-hydrolytic); by autocatalysis" evidence="11">
    <location>
        <begin position="184"/>
        <end position="185"/>
    </location>
</feature>
<dbReference type="UniPathway" id="UPA00558">
    <property type="reaction ID" value="UER00616"/>
</dbReference>
<comment type="caution">
    <text evidence="13">The sequence shown here is derived from an EMBL/GenBank/DDBJ whole genome shotgun (WGS) entry which is preliminary data.</text>
</comment>
<keyword evidence="10 11" id="KW-0670">Pyruvate</keyword>
<dbReference type="Pfam" id="PF02666">
    <property type="entry name" value="PS_Dcarbxylase"/>
    <property type="match status" value="1"/>
</dbReference>
<evidence type="ECO:0000256" key="11">
    <source>
        <dbReference type="HAMAP-Rule" id="MF_00664"/>
    </source>
</evidence>
<evidence type="ECO:0000256" key="9">
    <source>
        <dbReference type="ARBA" id="ARBA00023264"/>
    </source>
</evidence>
<keyword evidence="8 11" id="KW-0456">Lyase</keyword>